<dbReference type="Proteomes" id="UP000283509">
    <property type="component" value="Unassembled WGS sequence"/>
</dbReference>
<organism evidence="3 4">
    <name type="scientific">Penaeus vannamei</name>
    <name type="common">Whiteleg shrimp</name>
    <name type="synonym">Litopenaeus vannamei</name>
    <dbReference type="NCBI Taxonomy" id="6689"/>
    <lineage>
        <taxon>Eukaryota</taxon>
        <taxon>Metazoa</taxon>
        <taxon>Ecdysozoa</taxon>
        <taxon>Arthropoda</taxon>
        <taxon>Crustacea</taxon>
        <taxon>Multicrustacea</taxon>
        <taxon>Malacostraca</taxon>
        <taxon>Eumalacostraca</taxon>
        <taxon>Eucarida</taxon>
        <taxon>Decapoda</taxon>
        <taxon>Dendrobranchiata</taxon>
        <taxon>Penaeoidea</taxon>
        <taxon>Penaeidae</taxon>
        <taxon>Penaeus</taxon>
    </lineage>
</organism>
<feature type="transmembrane region" description="Helical" evidence="2">
    <location>
        <begin position="197"/>
        <end position="219"/>
    </location>
</feature>
<dbReference type="EMBL" id="QCYY01002702">
    <property type="protein sequence ID" value="ROT68250.1"/>
    <property type="molecule type" value="Genomic_DNA"/>
</dbReference>
<keyword evidence="4" id="KW-1185">Reference proteome</keyword>
<evidence type="ECO:0000256" key="2">
    <source>
        <dbReference type="SAM" id="Phobius"/>
    </source>
</evidence>
<feature type="compositionally biased region" description="Pro residues" evidence="1">
    <location>
        <begin position="1"/>
        <end position="10"/>
    </location>
</feature>
<reference evidence="3 4" key="2">
    <citation type="submission" date="2019-01" db="EMBL/GenBank/DDBJ databases">
        <title>The decoding of complex shrimp genome reveals the adaptation for benthos swimmer, frequently molting mechanism and breeding impact on genome.</title>
        <authorList>
            <person name="Sun Y."/>
            <person name="Gao Y."/>
            <person name="Yu Y."/>
        </authorList>
    </citation>
    <scope>NUCLEOTIDE SEQUENCE [LARGE SCALE GENOMIC DNA]</scope>
    <source>
        <tissue evidence="3">Muscle</tissue>
    </source>
</reference>
<feature type="non-terminal residue" evidence="3">
    <location>
        <position position="1"/>
    </location>
</feature>
<keyword evidence="2" id="KW-0812">Transmembrane</keyword>
<gene>
    <name evidence="3" type="ORF">C7M84_013619</name>
</gene>
<feature type="transmembrane region" description="Helical" evidence="2">
    <location>
        <begin position="240"/>
        <end position="262"/>
    </location>
</feature>
<evidence type="ECO:0000256" key="1">
    <source>
        <dbReference type="SAM" id="MobiDB-lite"/>
    </source>
</evidence>
<evidence type="ECO:0000313" key="3">
    <source>
        <dbReference type="EMBL" id="ROT68250.1"/>
    </source>
</evidence>
<accession>A0A3R7PJ72</accession>
<feature type="transmembrane region" description="Helical" evidence="2">
    <location>
        <begin position="282"/>
        <end position="306"/>
    </location>
</feature>
<feature type="transmembrane region" description="Helical" evidence="2">
    <location>
        <begin position="153"/>
        <end position="177"/>
    </location>
</feature>
<reference evidence="3 4" key="1">
    <citation type="submission" date="2018-04" db="EMBL/GenBank/DDBJ databases">
        <authorList>
            <person name="Zhang X."/>
            <person name="Yuan J."/>
            <person name="Li F."/>
            <person name="Xiang J."/>
        </authorList>
    </citation>
    <scope>NUCLEOTIDE SEQUENCE [LARGE SCALE GENOMIC DNA]</scope>
    <source>
        <tissue evidence="3">Muscle</tissue>
    </source>
</reference>
<comment type="caution">
    <text evidence="3">The sequence shown here is derived from an EMBL/GenBank/DDBJ whole genome shotgun (WGS) entry which is preliminary data.</text>
</comment>
<proteinExistence type="predicted"/>
<feature type="compositionally biased region" description="Pro residues" evidence="1">
    <location>
        <begin position="337"/>
        <end position="370"/>
    </location>
</feature>
<keyword evidence="2" id="KW-1133">Transmembrane helix</keyword>
<sequence length="370" mass="41547">HSYLNPPPVPATEDSPTSTRISPCRFSLSPSLLPSLHVTSIPSSHSLTPFLRFIIIIFFHLLRLISFPHFFLHLLRLTSLPLTSLLTSSSSFLHIPFPSLLLHHLLLHLLLSHLLPYLIPPHFIPSSLRFTCSFPHFRLTSFSLLRSFHSPHFILFISFASQVLLFSQPPLFFHLPLFHLPSSFSSFPSSFSPLLPISNILPICLSLPPLLLLFPPLVLQPLFLIRFLPYQSFSFLNPPSLLNLSFFSFCSIPSLLFLPYLFSTTPVSFSSPYSFLPFFPSLFPFLFLPLSCFSSSLLFSPSLILLPSFPHLISPHPSFRFLPYLPPTLHILSSSSSPPPPPSPPSPSPPPFPLSSIPPPPFYYPSTPPP</sequence>
<feature type="region of interest" description="Disordered" evidence="1">
    <location>
        <begin position="1"/>
        <end position="20"/>
    </location>
</feature>
<evidence type="ECO:0000313" key="4">
    <source>
        <dbReference type="Proteomes" id="UP000283509"/>
    </source>
</evidence>
<name>A0A3R7PJ72_PENVA</name>
<keyword evidence="2" id="KW-0472">Membrane</keyword>
<dbReference type="AlphaFoldDB" id="A0A3R7PJ72"/>
<feature type="region of interest" description="Disordered" evidence="1">
    <location>
        <begin position="333"/>
        <end position="370"/>
    </location>
</feature>
<feature type="transmembrane region" description="Helical" evidence="2">
    <location>
        <begin position="50"/>
        <end position="75"/>
    </location>
</feature>
<protein>
    <submittedName>
        <fullName evidence="3">Uncharacterized protein</fullName>
    </submittedName>
</protein>